<dbReference type="Proteomes" id="UP000002051">
    <property type="component" value="Chromosome 6"/>
</dbReference>
<evidence type="ECO:0000313" key="2">
    <source>
        <dbReference type="EnsemblPlants" id="KEH26475"/>
    </source>
</evidence>
<dbReference type="STRING" id="3880.A0A072UKW4"/>
<evidence type="ECO:0000313" key="1">
    <source>
        <dbReference type="EMBL" id="KEH26475.1"/>
    </source>
</evidence>
<dbReference type="Pfam" id="PF04113">
    <property type="entry name" value="Gpi16"/>
    <property type="match status" value="1"/>
</dbReference>
<dbReference type="EnsemblPlants" id="KEH26475">
    <property type="protein sequence ID" value="KEH26475"/>
    <property type="gene ID" value="MTR_6g061260"/>
</dbReference>
<keyword evidence="3" id="KW-1185">Reference proteome</keyword>
<dbReference type="InterPro" id="IPR007245">
    <property type="entry name" value="PIG-T"/>
</dbReference>
<dbReference type="PANTHER" id="PTHR12959:SF11">
    <property type="entry name" value="GPI TRANSAMIDASE COMPONENT PIG-T"/>
    <property type="match status" value="1"/>
</dbReference>
<dbReference type="GO" id="GO:0042765">
    <property type="term" value="C:GPI-anchor transamidase complex"/>
    <property type="evidence" value="ECO:0007669"/>
    <property type="project" value="InterPro"/>
</dbReference>
<protein>
    <submittedName>
        <fullName evidence="1">GPI transamidase component Gpi16 subunit-like protein</fullName>
    </submittedName>
</protein>
<dbReference type="PANTHER" id="PTHR12959">
    <property type="entry name" value="GPI TRANSAMIDASE COMPONENT PIG-T-RELATED"/>
    <property type="match status" value="1"/>
</dbReference>
<sequence>MKYWGLRSYSYHMYTRVNLNLEVVHQNWEVGICMDYMSCLYIKLERNALKLKPNLTETLTNESSSSYSAPKWAALGSLRYGSLPREVVFTENLTPWLKLLPCRDKAGLSTLMDRPSTYTSFYDSQRLHLTASKAPEDRLDSGIILEQTLTLVLQPDIQRAGMSSPDEIKIQPSCSLSSIFG</sequence>
<proteinExistence type="predicted"/>
<evidence type="ECO:0000313" key="3">
    <source>
        <dbReference type="Proteomes" id="UP000002051"/>
    </source>
</evidence>
<organism evidence="1 3">
    <name type="scientific">Medicago truncatula</name>
    <name type="common">Barrel medic</name>
    <name type="synonym">Medicago tribuloides</name>
    <dbReference type="NCBI Taxonomy" id="3880"/>
    <lineage>
        <taxon>Eukaryota</taxon>
        <taxon>Viridiplantae</taxon>
        <taxon>Streptophyta</taxon>
        <taxon>Embryophyta</taxon>
        <taxon>Tracheophyta</taxon>
        <taxon>Spermatophyta</taxon>
        <taxon>Magnoliopsida</taxon>
        <taxon>eudicotyledons</taxon>
        <taxon>Gunneridae</taxon>
        <taxon>Pentapetalae</taxon>
        <taxon>rosids</taxon>
        <taxon>fabids</taxon>
        <taxon>Fabales</taxon>
        <taxon>Fabaceae</taxon>
        <taxon>Papilionoideae</taxon>
        <taxon>50 kb inversion clade</taxon>
        <taxon>NPAAA clade</taxon>
        <taxon>Hologalegina</taxon>
        <taxon>IRL clade</taxon>
        <taxon>Trifolieae</taxon>
        <taxon>Medicago</taxon>
    </lineage>
</organism>
<accession>A0A072UKW4</accession>
<name>A0A072UKW4_MEDTR</name>
<reference evidence="1 3" key="1">
    <citation type="journal article" date="2011" name="Nature">
        <title>The Medicago genome provides insight into the evolution of rhizobial symbioses.</title>
        <authorList>
            <person name="Young N.D."/>
            <person name="Debelle F."/>
            <person name="Oldroyd G.E."/>
            <person name="Geurts R."/>
            <person name="Cannon S.B."/>
            <person name="Udvardi M.K."/>
            <person name="Benedito V.A."/>
            <person name="Mayer K.F."/>
            <person name="Gouzy J."/>
            <person name="Schoof H."/>
            <person name="Van de Peer Y."/>
            <person name="Proost S."/>
            <person name="Cook D.R."/>
            <person name="Meyers B.C."/>
            <person name="Spannagl M."/>
            <person name="Cheung F."/>
            <person name="De Mita S."/>
            <person name="Krishnakumar V."/>
            <person name="Gundlach H."/>
            <person name="Zhou S."/>
            <person name="Mudge J."/>
            <person name="Bharti A.K."/>
            <person name="Murray J.D."/>
            <person name="Naoumkina M.A."/>
            <person name="Rosen B."/>
            <person name="Silverstein K.A."/>
            <person name="Tang H."/>
            <person name="Rombauts S."/>
            <person name="Zhao P.X."/>
            <person name="Zhou P."/>
            <person name="Barbe V."/>
            <person name="Bardou P."/>
            <person name="Bechner M."/>
            <person name="Bellec A."/>
            <person name="Berger A."/>
            <person name="Berges H."/>
            <person name="Bidwell S."/>
            <person name="Bisseling T."/>
            <person name="Choisne N."/>
            <person name="Couloux A."/>
            <person name="Denny R."/>
            <person name="Deshpande S."/>
            <person name="Dai X."/>
            <person name="Doyle J.J."/>
            <person name="Dudez A.M."/>
            <person name="Farmer A.D."/>
            <person name="Fouteau S."/>
            <person name="Franken C."/>
            <person name="Gibelin C."/>
            <person name="Gish J."/>
            <person name="Goldstein S."/>
            <person name="Gonzalez A.J."/>
            <person name="Green P.J."/>
            <person name="Hallab A."/>
            <person name="Hartog M."/>
            <person name="Hua A."/>
            <person name="Humphray S.J."/>
            <person name="Jeong D.H."/>
            <person name="Jing Y."/>
            <person name="Jocker A."/>
            <person name="Kenton S.M."/>
            <person name="Kim D.J."/>
            <person name="Klee K."/>
            <person name="Lai H."/>
            <person name="Lang C."/>
            <person name="Lin S."/>
            <person name="Macmil S.L."/>
            <person name="Magdelenat G."/>
            <person name="Matthews L."/>
            <person name="McCorrison J."/>
            <person name="Monaghan E.L."/>
            <person name="Mun J.H."/>
            <person name="Najar F.Z."/>
            <person name="Nicholson C."/>
            <person name="Noirot C."/>
            <person name="O'Bleness M."/>
            <person name="Paule C.R."/>
            <person name="Poulain J."/>
            <person name="Prion F."/>
            <person name="Qin B."/>
            <person name="Qu C."/>
            <person name="Retzel E.F."/>
            <person name="Riddle C."/>
            <person name="Sallet E."/>
            <person name="Samain S."/>
            <person name="Samson N."/>
            <person name="Sanders I."/>
            <person name="Saurat O."/>
            <person name="Scarpelli C."/>
            <person name="Schiex T."/>
            <person name="Segurens B."/>
            <person name="Severin A.J."/>
            <person name="Sherrier D.J."/>
            <person name="Shi R."/>
            <person name="Sims S."/>
            <person name="Singer S.R."/>
            <person name="Sinharoy S."/>
            <person name="Sterck L."/>
            <person name="Viollet A."/>
            <person name="Wang B.B."/>
            <person name="Wang K."/>
            <person name="Wang M."/>
            <person name="Wang X."/>
            <person name="Warfsmann J."/>
            <person name="Weissenbach J."/>
            <person name="White D.D."/>
            <person name="White J.D."/>
            <person name="Wiley G.B."/>
            <person name="Wincker P."/>
            <person name="Xing Y."/>
            <person name="Yang L."/>
            <person name="Yao Z."/>
            <person name="Ying F."/>
            <person name="Zhai J."/>
            <person name="Zhou L."/>
            <person name="Zuber A."/>
            <person name="Denarie J."/>
            <person name="Dixon R.A."/>
            <person name="May G.D."/>
            <person name="Schwartz D.C."/>
            <person name="Rogers J."/>
            <person name="Quetier F."/>
            <person name="Town C.D."/>
            <person name="Roe B.A."/>
        </authorList>
    </citation>
    <scope>NUCLEOTIDE SEQUENCE [LARGE SCALE GENOMIC DNA]</scope>
    <source>
        <strain evidence="1">A17</strain>
        <strain evidence="2 3">cv. Jemalong A17</strain>
    </source>
</reference>
<dbReference type="EMBL" id="CM001222">
    <property type="protein sequence ID" value="KEH26475.1"/>
    <property type="molecule type" value="Genomic_DNA"/>
</dbReference>
<dbReference type="AlphaFoldDB" id="A0A072UKW4"/>
<reference evidence="2" key="3">
    <citation type="submission" date="2015-04" db="UniProtKB">
        <authorList>
            <consortium name="EnsemblPlants"/>
        </authorList>
    </citation>
    <scope>IDENTIFICATION</scope>
    <source>
        <strain evidence="2">cv. Jemalong A17</strain>
    </source>
</reference>
<dbReference type="GO" id="GO:0016255">
    <property type="term" value="P:attachment of GPI anchor to protein"/>
    <property type="evidence" value="ECO:0007669"/>
    <property type="project" value="InterPro"/>
</dbReference>
<dbReference type="HOGENOM" id="CLU_1491191_0_0_1"/>
<reference evidence="1 3" key="2">
    <citation type="journal article" date="2014" name="BMC Genomics">
        <title>An improved genome release (version Mt4.0) for the model legume Medicago truncatula.</title>
        <authorList>
            <person name="Tang H."/>
            <person name="Krishnakumar V."/>
            <person name="Bidwell S."/>
            <person name="Rosen B."/>
            <person name="Chan A."/>
            <person name="Zhou S."/>
            <person name="Gentzbittel L."/>
            <person name="Childs K.L."/>
            <person name="Yandell M."/>
            <person name="Gundlach H."/>
            <person name="Mayer K.F."/>
            <person name="Schwartz D.C."/>
            <person name="Town C.D."/>
        </authorList>
    </citation>
    <scope>GENOME REANNOTATION</scope>
    <source>
        <strain evidence="1">A17</strain>
        <strain evidence="2 3">cv. Jemalong A17</strain>
    </source>
</reference>
<gene>
    <name evidence="1" type="ordered locus">MTR_6g061260</name>
</gene>